<dbReference type="GO" id="GO:0015344">
    <property type="term" value="F:siderophore uptake transmembrane transporter activity"/>
    <property type="evidence" value="ECO:0007669"/>
    <property type="project" value="TreeGrafter"/>
</dbReference>
<evidence type="ECO:0000256" key="10">
    <source>
        <dbReference type="PROSITE-ProRule" id="PRU01360"/>
    </source>
</evidence>
<dbReference type="AlphaFoldDB" id="A0A1Y4IQY8"/>
<dbReference type="PROSITE" id="PS52016">
    <property type="entry name" value="TONB_DEPENDENT_REC_3"/>
    <property type="match status" value="1"/>
</dbReference>
<dbReference type="EMBL" id="NFJX01000001">
    <property type="protein sequence ID" value="OUP22703.1"/>
    <property type="molecule type" value="Genomic_DNA"/>
</dbReference>
<dbReference type="InterPro" id="IPR036942">
    <property type="entry name" value="Beta-barrel_TonB_sf"/>
</dbReference>
<dbReference type="PANTHER" id="PTHR30069">
    <property type="entry name" value="TONB-DEPENDENT OUTER MEMBRANE RECEPTOR"/>
    <property type="match status" value="1"/>
</dbReference>
<comment type="subcellular location">
    <subcellularLocation>
        <location evidence="1 10">Cell outer membrane</location>
        <topology evidence="1 10">Multi-pass membrane protein</topology>
    </subcellularLocation>
</comment>
<dbReference type="Pfam" id="PF07715">
    <property type="entry name" value="Plug"/>
    <property type="match status" value="1"/>
</dbReference>
<dbReference type="GO" id="GO:0009279">
    <property type="term" value="C:cell outer membrane"/>
    <property type="evidence" value="ECO:0007669"/>
    <property type="project" value="UniProtKB-SubCell"/>
</dbReference>
<evidence type="ECO:0000313" key="14">
    <source>
        <dbReference type="EMBL" id="OUP22703.1"/>
    </source>
</evidence>
<proteinExistence type="inferred from homology"/>
<reference evidence="15" key="1">
    <citation type="submission" date="2017-04" db="EMBL/GenBank/DDBJ databases">
        <title>Function of individual gut microbiota members based on whole genome sequencing of pure cultures obtained from chicken caecum.</title>
        <authorList>
            <person name="Medvecky M."/>
            <person name="Cejkova D."/>
            <person name="Polansky O."/>
            <person name="Karasova D."/>
            <person name="Kubasova T."/>
            <person name="Cizek A."/>
            <person name="Rychlik I."/>
        </authorList>
    </citation>
    <scope>NUCLEOTIDE SEQUENCE [LARGE SCALE GENOMIC DNA]</scope>
    <source>
        <strain evidence="15">An199</strain>
    </source>
</reference>
<keyword evidence="6 11" id="KW-0798">TonB box</keyword>
<evidence type="ECO:0000256" key="2">
    <source>
        <dbReference type="ARBA" id="ARBA00022448"/>
    </source>
</evidence>
<evidence type="ECO:0000259" key="13">
    <source>
        <dbReference type="Pfam" id="PF07715"/>
    </source>
</evidence>
<keyword evidence="3 10" id="KW-1134">Transmembrane beta strand</keyword>
<dbReference type="Gene3D" id="2.40.170.20">
    <property type="entry name" value="TonB-dependent receptor, beta-barrel domain"/>
    <property type="match status" value="1"/>
</dbReference>
<dbReference type="SUPFAM" id="SSF56935">
    <property type="entry name" value="Porins"/>
    <property type="match status" value="1"/>
</dbReference>
<evidence type="ECO:0000313" key="15">
    <source>
        <dbReference type="Proteomes" id="UP000195950"/>
    </source>
</evidence>
<evidence type="ECO:0000256" key="8">
    <source>
        <dbReference type="ARBA" id="ARBA00023170"/>
    </source>
</evidence>
<dbReference type="Pfam" id="PF00593">
    <property type="entry name" value="TonB_dep_Rec_b-barrel"/>
    <property type="match status" value="1"/>
</dbReference>
<dbReference type="Proteomes" id="UP000195950">
    <property type="component" value="Unassembled WGS sequence"/>
</dbReference>
<evidence type="ECO:0000256" key="4">
    <source>
        <dbReference type="ARBA" id="ARBA00022692"/>
    </source>
</evidence>
<dbReference type="PANTHER" id="PTHR30069:SF29">
    <property type="entry name" value="HEMOGLOBIN AND HEMOGLOBIN-HAPTOGLOBIN-BINDING PROTEIN 1-RELATED"/>
    <property type="match status" value="1"/>
</dbReference>
<evidence type="ECO:0000256" key="3">
    <source>
        <dbReference type="ARBA" id="ARBA00022452"/>
    </source>
</evidence>
<organism evidence="14 15">
    <name type="scientific">Parabacteroides distasonis</name>
    <dbReference type="NCBI Taxonomy" id="823"/>
    <lineage>
        <taxon>Bacteria</taxon>
        <taxon>Pseudomonadati</taxon>
        <taxon>Bacteroidota</taxon>
        <taxon>Bacteroidia</taxon>
        <taxon>Bacteroidales</taxon>
        <taxon>Tannerellaceae</taxon>
        <taxon>Parabacteroides</taxon>
    </lineage>
</organism>
<feature type="domain" description="TonB-dependent receptor-like beta-barrel" evidence="12">
    <location>
        <begin position="413"/>
        <end position="624"/>
    </location>
</feature>
<comment type="similarity">
    <text evidence="10 11">Belongs to the TonB-dependent receptor family.</text>
</comment>
<evidence type="ECO:0000259" key="12">
    <source>
        <dbReference type="Pfam" id="PF00593"/>
    </source>
</evidence>
<dbReference type="InterPro" id="IPR039426">
    <property type="entry name" value="TonB-dep_rcpt-like"/>
</dbReference>
<feature type="domain" description="TonB-dependent receptor plug" evidence="13">
    <location>
        <begin position="55"/>
        <end position="142"/>
    </location>
</feature>
<evidence type="ECO:0000256" key="6">
    <source>
        <dbReference type="ARBA" id="ARBA00023077"/>
    </source>
</evidence>
<sequence length="668" mass="75650">MRDLYLIRCLCVFSVWLFSLGVAYGQQIDTTAYHELSGVEVVEKVRPSVTREGTPLQIMDRAGIDRLGVQDLSEAVKRFSGVTVQDYGGIGGLKTVSVRSLGAKHTAVSYDGVTITDAQSGQVDISRFSLDNVEMVSLSIGQSDDIFQTARVYASAGALNIQTAMPNFKKKPFNLRGLIRTGSFGLINPSVRYEQKLSGSIAAIADIDWMRADGMYPYTLVNGDIVSREKRRNSDIKTLHMELNLLGDWKEKGKMRLKGYWFDSERGLPGSVILYNDYHKERLENKNGFLQASYENRFSDRLSFKAHGKFDYAWTRYKDFHSKYIDGKQVDVYTQREFYGTVALLYQPSRTISVSLAEDVFANTLDATTPKCPFPTRYTSLTALAAQYKDERLTVTASLLGTYLTEKLEIGEAAADRKRLSPALSASWRILKDYNLRLRASFKDAFRVPTFNDLYYDRIGNKELKSEKATQYNLGLTWSGTCQSLHLGYVSLTADAYYNKVSDKIVAIPTMFIWKMMNMGKVEIMGVDVNLASSFTLPKDCSVRLEAAYTYQHSVDITDKDSKVYKHQLPYTPRHSGNISISFENPWANLSWILTAVSDRYSLPQNIDLNLMNGYVEQQLSINKTFAIQDCSLRLQVDLVNLGNVNYDVIRYYPMPGRSFRASVRFIY</sequence>
<dbReference type="Gene3D" id="2.170.130.10">
    <property type="entry name" value="TonB-dependent receptor, plug domain"/>
    <property type="match status" value="1"/>
</dbReference>
<dbReference type="InterPro" id="IPR000531">
    <property type="entry name" value="Beta-barrel_TonB"/>
</dbReference>
<dbReference type="InterPro" id="IPR037066">
    <property type="entry name" value="Plug_dom_sf"/>
</dbReference>
<name>A0A1Y4IQY8_PARDI</name>
<evidence type="ECO:0000256" key="1">
    <source>
        <dbReference type="ARBA" id="ARBA00004571"/>
    </source>
</evidence>
<evidence type="ECO:0000256" key="11">
    <source>
        <dbReference type="RuleBase" id="RU003357"/>
    </source>
</evidence>
<keyword evidence="9 10" id="KW-0998">Cell outer membrane</keyword>
<keyword evidence="7 10" id="KW-0472">Membrane</keyword>
<dbReference type="GO" id="GO:0044718">
    <property type="term" value="P:siderophore transmembrane transport"/>
    <property type="evidence" value="ECO:0007669"/>
    <property type="project" value="TreeGrafter"/>
</dbReference>
<dbReference type="InterPro" id="IPR012910">
    <property type="entry name" value="Plug_dom"/>
</dbReference>
<keyword evidence="2 10" id="KW-0813">Transport</keyword>
<keyword evidence="5" id="KW-0732">Signal</keyword>
<evidence type="ECO:0000256" key="5">
    <source>
        <dbReference type="ARBA" id="ARBA00022729"/>
    </source>
</evidence>
<comment type="caution">
    <text evidence="14">The sequence shown here is derived from an EMBL/GenBank/DDBJ whole genome shotgun (WGS) entry which is preliminary data.</text>
</comment>
<keyword evidence="8" id="KW-0675">Receptor</keyword>
<dbReference type="RefSeq" id="WP_087341982.1">
    <property type="nucleotide sequence ID" value="NZ_NFJX01000001.1"/>
</dbReference>
<evidence type="ECO:0000256" key="9">
    <source>
        <dbReference type="ARBA" id="ARBA00023237"/>
    </source>
</evidence>
<evidence type="ECO:0000256" key="7">
    <source>
        <dbReference type="ARBA" id="ARBA00023136"/>
    </source>
</evidence>
<gene>
    <name evidence="14" type="ORF">B5F32_00430</name>
</gene>
<protein>
    <submittedName>
        <fullName evidence="14">Ligand-gated channel protein</fullName>
    </submittedName>
</protein>
<accession>A0A1Y4IQY8</accession>
<keyword evidence="4 10" id="KW-0812">Transmembrane</keyword>